<dbReference type="GO" id="GO:0044732">
    <property type="term" value="C:mitotic spindle pole body"/>
    <property type="evidence" value="ECO:0007669"/>
    <property type="project" value="TreeGrafter"/>
</dbReference>
<evidence type="ECO:0000256" key="1">
    <source>
        <dbReference type="ARBA" id="ARBA00010337"/>
    </source>
</evidence>
<evidence type="ECO:0000259" key="8">
    <source>
        <dbReference type="Pfam" id="PF17681"/>
    </source>
</evidence>
<dbReference type="OMA" id="GCSFANC"/>
<evidence type="ECO:0000256" key="5">
    <source>
        <dbReference type="RuleBase" id="RU363050"/>
    </source>
</evidence>
<dbReference type="RefSeq" id="XP_503475.3">
    <property type="nucleotide sequence ID" value="XM_503475.3"/>
</dbReference>
<reference evidence="9 10" key="1">
    <citation type="journal article" date="2016" name="PLoS ONE">
        <title>Sequence Assembly of Yarrowia lipolytica Strain W29/CLIB89 Shows Transposable Element Diversity.</title>
        <authorList>
            <person name="Magnan C."/>
            <person name="Yu J."/>
            <person name="Chang I."/>
            <person name="Jahn E."/>
            <person name="Kanomata Y."/>
            <person name="Wu J."/>
            <person name="Zeller M."/>
            <person name="Oakes M."/>
            <person name="Baldi P."/>
            <person name="Sandmeyer S."/>
        </authorList>
    </citation>
    <scope>NUCLEOTIDE SEQUENCE [LARGE SCALE GENOMIC DNA]</scope>
    <source>
        <strain evidence="10">CLIB89(W29)</strain>
    </source>
</reference>
<protein>
    <recommendedName>
        <fullName evidence="5">Spindle pole body component</fullName>
    </recommendedName>
</protein>
<feature type="domain" description="Gamma tubulin complex component protein N-terminal" evidence="8">
    <location>
        <begin position="101"/>
        <end position="438"/>
    </location>
</feature>
<proteinExistence type="inferred from homology"/>
<sequence length="789" mass="89847">MEVDDPRQGQGHDQGLSGIKTKKSTITTTTTTQHIRSHSSHPQQEAPLYVPKVSLNPSTSLPLLACRLMPQPKCSEVTRNTPRPRNIETYALDVQEVLVMEDLLNVLMGHEGVYINYSDSYNPRLELDRLKGPDYRTARGLDPSFKDFTRACIKIASTYVSLSAFVDKMTRDRRGLVNGALAASIRKLLKEYVKLAQGLEYSLRFESGLTLHKFHLKLMTIGGILHETHELAKDILREDEVRFHNATLEPSNDLDALLAKFRENSVEIDTRGYGISLNGSSMCRGGITLKVIAERLNAHSGDPTANQLLTRLLNDASKPYLQMLSRWIYQGVILDPYGEFCIQENGDLATGNEGAYDEYWEQRYSVRKDELPLLLSQSNLLEKVLLAGKYLNIVRECGGGDTSKDAAVNWESIQDPALVPSIASASDESNRALLSLLLSSHNLFDRLASLKHYFFLDRADYYINFQDIAWTELARPASQSSVTKLQYLLDLCLRQPGSITSTDQYKDDVVASLAPTTVWDYLLQIVCATDPNESGWESDSRKMSMDDMPVSCAFQLDFKVPFPLSLVISRRALIRYQILFRHLAELKNLERLLSIVWLEMAKSRHWRYPTSDERLHKWKAFSNILRIKMVEFVKQLLYHCTAEVIEPNWKRLQEKFKSASNVDELIADHITFLDTCLKECMLTNEKLIRVQQKIFGYIRFFVNTIQARSHFLEIVDPSHLSDFERSRLQPVYDRNGATIPNDTLVERMNRLVKTTDTNFSHSCKVFKDALEFFAATESTSLLALSARLS</sequence>
<evidence type="ECO:0000313" key="9">
    <source>
        <dbReference type="EMBL" id="AOW04869.1"/>
    </source>
</evidence>
<dbReference type="GO" id="GO:0043015">
    <property type="term" value="F:gamma-tubulin binding"/>
    <property type="evidence" value="ECO:0007669"/>
    <property type="project" value="InterPro"/>
</dbReference>
<dbReference type="Pfam" id="PF04130">
    <property type="entry name" value="GCP_C_terminal"/>
    <property type="match status" value="1"/>
</dbReference>
<feature type="compositionally biased region" description="Low complexity" evidence="6">
    <location>
        <begin position="24"/>
        <end position="34"/>
    </location>
</feature>
<dbReference type="KEGG" id="yli:2912117"/>
<dbReference type="GO" id="GO:0051321">
    <property type="term" value="P:meiotic cell cycle"/>
    <property type="evidence" value="ECO:0007669"/>
    <property type="project" value="TreeGrafter"/>
</dbReference>
<dbReference type="PANTHER" id="PTHR19302:SF13">
    <property type="entry name" value="GAMMA-TUBULIN COMPLEX COMPONENT 2"/>
    <property type="match status" value="1"/>
</dbReference>
<accession>A0A1D8NGW4</accession>
<dbReference type="PANTHER" id="PTHR19302">
    <property type="entry name" value="GAMMA TUBULIN COMPLEX PROTEIN"/>
    <property type="match status" value="1"/>
</dbReference>
<dbReference type="GO" id="GO:0005874">
    <property type="term" value="C:microtubule"/>
    <property type="evidence" value="ECO:0007669"/>
    <property type="project" value="UniProtKB-KW"/>
</dbReference>
<gene>
    <name evidence="9" type="ORF">YALI1_E03449g</name>
</gene>
<keyword evidence="2 5" id="KW-0963">Cytoplasm</keyword>
<dbReference type="GO" id="GO:0000278">
    <property type="term" value="P:mitotic cell cycle"/>
    <property type="evidence" value="ECO:0007669"/>
    <property type="project" value="TreeGrafter"/>
</dbReference>
<dbReference type="GO" id="GO:0051225">
    <property type="term" value="P:spindle assembly"/>
    <property type="evidence" value="ECO:0007669"/>
    <property type="project" value="TreeGrafter"/>
</dbReference>
<comment type="similarity">
    <text evidence="1 5">Belongs to the TUBGCP family.</text>
</comment>
<dbReference type="Gene3D" id="1.20.120.1900">
    <property type="entry name" value="Gamma-tubulin complex, C-terminal domain"/>
    <property type="match status" value="1"/>
</dbReference>
<dbReference type="GO" id="GO:0000922">
    <property type="term" value="C:spindle pole"/>
    <property type="evidence" value="ECO:0007669"/>
    <property type="project" value="InterPro"/>
</dbReference>
<dbReference type="InterPro" id="IPR007259">
    <property type="entry name" value="GCP"/>
</dbReference>
<dbReference type="EMBL" id="CP017557">
    <property type="protein sequence ID" value="AOW04869.1"/>
    <property type="molecule type" value="Genomic_DNA"/>
</dbReference>
<evidence type="ECO:0000256" key="6">
    <source>
        <dbReference type="SAM" id="MobiDB-lite"/>
    </source>
</evidence>
<evidence type="ECO:0000256" key="2">
    <source>
        <dbReference type="ARBA" id="ARBA00022490"/>
    </source>
</evidence>
<dbReference type="GO" id="GO:0000930">
    <property type="term" value="C:gamma-tubulin complex"/>
    <property type="evidence" value="ECO:0007669"/>
    <property type="project" value="TreeGrafter"/>
</dbReference>
<dbReference type="VEuPathDB" id="FungiDB:YALI1_E03449g"/>
<dbReference type="VEuPathDB" id="FungiDB:YALI0_E02816g"/>
<dbReference type="GO" id="GO:0051011">
    <property type="term" value="F:microtubule minus-end binding"/>
    <property type="evidence" value="ECO:0007669"/>
    <property type="project" value="TreeGrafter"/>
</dbReference>
<name>A0A1D8NGW4_YARLL</name>
<dbReference type="Pfam" id="PF17681">
    <property type="entry name" value="GCP_N_terminal"/>
    <property type="match status" value="1"/>
</dbReference>
<keyword evidence="4 5" id="KW-0206">Cytoskeleton</keyword>
<dbReference type="GO" id="GO:0031122">
    <property type="term" value="P:cytoplasmic microtubule organization"/>
    <property type="evidence" value="ECO:0007669"/>
    <property type="project" value="TreeGrafter"/>
</dbReference>
<dbReference type="InterPro" id="IPR042241">
    <property type="entry name" value="GCP_C_sf"/>
</dbReference>
<comment type="subcellular location">
    <subcellularLocation>
        <location evidence="5">Cytoplasm</location>
        <location evidence="5">Cytoskeleton</location>
        <location evidence="5">Microtubule organizing center</location>
    </subcellularLocation>
</comment>
<dbReference type="GO" id="GO:0007020">
    <property type="term" value="P:microtubule nucleation"/>
    <property type="evidence" value="ECO:0007669"/>
    <property type="project" value="InterPro"/>
</dbReference>
<dbReference type="eggNOG" id="KOG2001">
    <property type="taxonomic scope" value="Eukaryota"/>
</dbReference>
<dbReference type="InterPro" id="IPR040457">
    <property type="entry name" value="GCP_C"/>
</dbReference>
<dbReference type="InterPro" id="IPR041470">
    <property type="entry name" value="GCP_N"/>
</dbReference>
<evidence type="ECO:0000259" key="7">
    <source>
        <dbReference type="Pfam" id="PF04130"/>
    </source>
</evidence>
<dbReference type="AlphaFoldDB" id="A0A1D8NGW4"/>
<evidence type="ECO:0000256" key="3">
    <source>
        <dbReference type="ARBA" id="ARBA00022701"/>
    </source>
</evidence>
<keyword evidence="3 5" id="KW-0493">Microtubule</keyword>
<dbReference type="Proteomes" id="UP000182444">
    <property type="component" value="Chromosome 1E"/>
</dbReference>
<evidence type="ECO:0000313" key="10">
    <source>
        <dbReference type="Proteomes" id="UP000182444"/>
    </source>
</evidence>
<organism evidence="9 10">
    <name type="scientific">Yarrowia lipolytica</name>
    <name type="common">Candida lipolytica</name>
    <dbReference type="NCBI Taxonomy" id="4952"/>
    <lineage>
        <taxon>Eukaryota</taxon>
        <taxon>Fungi</taxon>
        <taxon>Dikarya</taxon>
        <taxon>Ascomycota</taxon>
        <taxon>Saccharomycotina</taxon>
        <taxon>Dipodascomycetes</taxon>
        <taxon>Dipodascales</taxon>
        <taxon>Dipodascales incertae sedis</taxon>
        <taxon>Yarrowia</taxon>
    </lineage>
</organism>
<feature type="region of interest" description="Disordered" evidence="6">
    <location>
        <begin position="1"/>
        <end position="46"/>
    </location>
</feature>
<dbReference type="GeneID" id="2912117"/>
<feature type="domain" description="Gamma tubulin complex component C-terminal" evidence="7">
    <location>
        <begin position="443"/>
        <end position="788"/>
    </location>
</feature>
<dbReference type="FunFam" id="1.20.120.1900:FF:000011">
    <property type="entry name" value="Spindle pole body component"/>
    <property type="match status" value="1"/>
</dbReference>
<evidence type="ECO:0000256" key="4">
    <source>
        <dbReference type="ARBA" id="ARBA00023212"/>
    </source>
</evidence>